<evidence type="ECO:0000313" key="3">
    <source>
        <dbReference type="Proteomes" id="UP000002215"/>
    </source>
</evidence>
<dbReference type="RefSeq" id="WP_012787811.1">
    <property type="nucleotide sequence ID" value="NC_013132.1"/>
</dbReference>
<feature type="signal peptide" evidence="1">
    <location>
        <begin position="1"/>
        <end position="22"/>
    </location>
</feature>
<protein>
    <submittedName>
        <fullName evidence="2">Uncharacterized protein</fullName>
    </submittedName>
</protein>
<name>A0A979GS15_CHIPD</name>
<evidence type="ECO:0000313" key="2">
    <source>
        <dbReference type="EMBL" id="ACU57635.1"/>
    </source>
</evidence>
<gene>
    <name evidence="2" type="ordered locus">Cpin_0132</name>
</gene>
<proteinExistence type="predicted"/>
<dbReference type="EMBL" id="CP001699">
    <property type="protein sequence ID" value="ACU57635.1"/>
    <property type="molecule type" value="Genomic_DNA"/>
</dbReference>
<keyword evidence="1" id="KW-0732">Signal</keyword>
<dbReference type="KEGG" id="cpi:Cpin_0132"/>
<feature type="chain" id="PRO_5037101347" evidence="1">
    <location>
        <begin position="23"/>
        <end position="94"/>
    </location>
</feature>
<reference evidence="2 3" key="2">
    <citation type="journal article" date="2010" name="Stand. Genomic Sci.">
        <title>Complete genome sequence of Chitinophaga pinensis type strain (UQM 2034).</title>
        <authorList>
            <person name="Glavina Del Rio T."/>
            <person name="Abt B."/>
            <person name="Spring S."/>
            <person name="Lapidus A."/>
            <person name="Nolan M."/>
            <person name="Tice H."/>
            <person name="Copeland A."/>
            <person name="Cheng J.F."/>
            <person name="Chen F."/>
            <person name="Bruce D."/>
            <person name="Goodwin L."/>
            <person name="Pitluck S."/>
            <person name="Ivanova N."/>
            <person name="Mavromatis K."/>
            <person name="Mikhailova N."/>
            <person name="Pati A."/>
            <person name="Chen A."/>
            <person name="Palaniappan K."/>
            <person name="Land M."/>
            <person name="Hauser L."/>
            <person name="Chang Y.J."/>
            <person name="Jeffries C.D."/>
            <person name="Chain P."/>
            <person name="Saunders E."/>
            <person name="Detter J.C."/>
            <person name="Brettin T."/>
            <person name="Rohde M."/>
            <person name="Goker M."/>
            <person name="Bristow J."/>
            <person name="Eisen J.A."/>
            <person name="Markowitz V."/>
            <person name="Hugenholtz P."/>
            <person name="Kyrpides N.C."/>
            <person name="Klenk H.P."/>
            <person name="Lucas S."/>
        </authorList>
    </citation>
    <scope>NUCLEOTIDE SEQUENCE [LARGE SCALE GENOMIC DNA]</scope>
    <source>
        <strain evidence="3">ATCC 43595 / DSM 2588 / LMG 13176 / NBRC 15968 / NCIMB 11800 / UQM 2034</strain>
    </source>
</reference>
<dbReference type="Proteomes" id="UP000002215">
    <property type="component" value="Chromosome"/>
</dbReference>
<reference evidence="3" key="1">
    <citation type="submission" date="2009-08" db="EMBL/GenBank/DDBJ databases">
        <title>The complete genome of Chitinophaga pinensis DSM 2588.</title>
        <authorList>
            <consortium name="US DOE Joint Genome Institute (JGI-PGF)"/>
            <person name="Lucas S."/>
            <person name="Copeland A."/>
            <person name="Lapidus A."/>
            <person name="Glavina del Rio T."/>
            <person name="Dalin E."/>
            <person name="Tice H."/>
            <person name="Bruce D."/>
            <person name="Goodwin L."/>
            <person name="Pitluck S."/>
            <person name="Kyrpides N."/>
            <person name="Mavromatis K."/>
            <person name="Ivanova N."/>
            <person name="Mikhailova N."/>
            <person name="Sims D."/>
            <person name="Meinche L."/>
            <person name="Brettin T."/>
            <person name="Detter J.C."/>
            <person name="Han C."/>
            <person name="Larimer F."/>
            <person name="Land M."/>
            <person name="Hauser L."/>
            <person name="Markowitz V."/>
            <person name="Cheng J.-F."/>
            <person name="Hugenholtz P."/>
            <person name="Woyke T."/>
            <person name="Wu D."/>
            <person name="Spring S."/>
            <person name="Klenk H.-P."/>
            <person name="Eisen J.A."/>
        </authorList>
    </citation>
    <scope>NUCLEOTIDE SEQUENCE [LARGE SCALE GENOMIC DNA]</scope>
    <source>
        <strain evidence="3">ATCC 43595 / DSM 2588 / LMG 13176 / NBRC 15968 / NCIMB 11800 / UQM 2034</strain>
    </source>
</reference>
<evidence type="ECO:0000256" key="1">
    <source>
        <dbReference type="SAM" id="SignalP"/>
    </source>
</evidence>
<sequence length="94" mass="9585">MKKAKIVLSAVALFAVVGGAFAFAASKFTAPVYFARTGTTTINGISYPLCPAALNARLTNSGALSTFYTTKTTVQGVSNICTASVLTLATTAAE</sequence>
<organism evidence="2 3">
    <name type="scientific">Chitinophaga pinensis (strain ATCC 43595 / DSM 2588 / LMG 13176 / NBRC 15968 / NCIMB 11800 / UQM 2034)</name>
    <dbReference type="NCBI Taxonomy" id="485918"/>
    <lineage>
        <taxon>Bacteria</taxon>
        <taxon>Pseudomonadati</taxon>
        <taxon>Bacteroidota</taxon>
        <taxon>Chitinophagia</taxon>
        <taxon>Chitinophagales</taxon>
        <taxon>Chitinophagaceae</taxon>
        <taxon>Chitinophaga</taxon>
    </lineage>
</organism>
<accession>A0A979GS15</accession>
<dbReference type="AlphaFoldDB" id="A0A979GS15"/>